<feature type="transmembrane region" description="Helical" evidence="6">
    <location>
        <begin position="332"/>
        <end position="352"/>
    </location>
</feature>
<dbReference type="InterPro" id="IPR036259">
    <property type="entry name" value="MFS_trans_sf"/>
</dbReference>
<feature type="transmembrane region" description="Helical" evidence="6">
    <location>
        <begin position="245"/>
        <end position="265"/>
    </location>
</feature>
<dbReference type="PANTHER" id="PTHR43124">
    <property type="entry name" value="PURINE EFFLUX PUMP PBUE"/>
    <property type="match status" value="1"/>
</dbReference>
<gene>
    <name evidence="8" type="ORF">H4O21_06020</name>
</gene>
<dbReference type="Gene3D" id="1.20.1250.20">
    <property type="entry name" value="MFS general substrate transporter like domains"/>
    <property type="match status" value="1"/>
</dbReference>
<comment type="caution">
    <text evidence="8">The sequence shown here is derived from an EMBL/GenBank/DDBJ whole genome shotgun (WGS) entry which is preliminary data.</text>
</comment>
<evidence type="ECO:0000256" key="5">
    <source>
        <dbReference type="ARBA" id="ARBA00023136"/>
    </source>
</evidence>
<dbReference type="AlphaFoldDB" id="A0A839INT1"/>
<evidence type="ECO:0000256" key="1">
    <source>
        <dbReference type="ARBA" id="ARBA00004651"/>
    </source>
</evidence>
<evidence type="ECO:0000256" key="3">
    <source>
        <dbReference type="ARBA" id="ARBA00022692"/>
    </source>
</evidence>
<feature type="transmembrane region" description="Helical" evidence="6">
    <location>
        <begin position="208"/>
        <end position="233"/>
    </location>
</feature>
<feature type="transmembrane region" description="Helical" evidence="6">
    <location>
        <begin position="15"/>
        <end position="32"/>
    </location>
</feature>
<dbReference type="Pfam" id="PF07690">
    <property type="entry name" value="MFS_1"/>
    <property type="match status" value="1"/>
</dbReference>
<evidence type="ECO:0000256" key="6">
    <source>
        <dbReference type="SAM" id="Phobius"/>
    </source>
</evidence>
<sequence length="395" mass="42441">MLKQHLLKKSWPDSFLTYGFMAFIAMTGLSYMNFMPGVVNALAKGIGFSEAAAGQIIAMNGYGGILGSSIAIFLIRRARWQPAMFYALATLLVFEAGTAWIDSYDAMLIWRFLAGTLGGLSVGIAFSVLARLNNPDRAFGLLLFIQFSIGSVVMSLLPALESLLNAYAVFYIMASFVLLSLFFLPFLPPLSKEEVSQELSEKRENLSINCLLILLAIFFYQLAASAIWAYVGLIGLSAGIASDNVSFYIAITGLLGLAGAMLPVIQKETAGRSYLISSGIILSAGAAVMLNYSQIASIYVLSMSLLFFSWPAVLSGLLAVTAELDISGRLSTIAAVVSSLGMASGPLLASVLLNKDDFSFMLYSCSAIFLTGLILIVKPVKARKESTRQITATYP</sequence>
<feature type="transmembrane region" description="Helical" evidence="6">
    <location>
        <begin position="298"/>
        <end position="320"/>
    </location>
</feature>
<organism evidence="8 9">
    <name type="scientific">Oceanospirillum sediminis</name>
    <dbReference type="NCBI Taxonomy" id="2760088"/>
    <lineage>
        <taxon>Bacteria</taxon>
        <taxon>Pseudomonadati</taxon>
        <taxon>Pseudomonadota</taxon>
        <taxon>Gammaproteobacteria</taxon>
        <taxon>Oceanospirillales</taxon>
        <taxon>Oceanospirillaceae</taxon>
        <taxon>Oceanospirillum</taxon>
    </lineage>
</organism>
<dbReference type="GO" id="GO:0022857">
    <property type="term" value="F:transmembrane transporter activity"/>
    <property type="evidence" value="ECO:0007669"/>
    <property type="project" value="InterPro"/>
</dbReference>
<reference evidence="8 9" key="1">
    <citation type="submission" date="2020-08" db="EMBL/GenBank/DDBJ databases">
        <title>Oceanospirillum sp. nov. isolated from marine sediment.</title>
        <authorList>
            <person name="Ji X."/>
        </authorList>
    </citation>
    <scope>NUCLEOTIDE SEQUENCE [LARGE SCALE GENOMIC DNA]</scope>
    <source>
        <strain evidence="8 9">D5</strain>
    </source>
</reference>
<dbReference type="SUPFAM" id="SSF103473">
    <property type="entry name" value="MFS general substrate transporter"/>
    <property type="match status" value="1"/>
</dbReference>
<name>A0A839INT1_9GAMM</name>
<dbReference type="EMBL" id="JACJFM010000005">
    <property type="protein sequence ID" value="MBB1486159.1"/>
    <property type="molecule type" value="Genomic_DNA"/>
</dbReference>
<dbReference type="PROSITE" id="PS50850">
    <property type="entry name" value="MFS"/>
    <property type="match status" value="1"/>
</dbReference>
<protein>
    <recommendedName>
        <fullName evidence="7">Major facilitator superfamily (MFS) profile domain-containing protein</fullName>
    </recommendedName>
</protein>
<dbReference type="InterPro" id="IPR011701">
    <property type="entry name" value="MFS"/>
</dbReference>
<keyword evidence="2" id="KW-1003">Cell membrane</keyword>
<evidence type="ECO:0000256" key="4">
    <source>
        <dbReference type="ARBA" id="ARBA00022989"/>
    </source>
</evidence>
<dbReference type="GO" id="GO:0005886">
    <property type="term" value="C:plasma membrane"/>
    <property type="evidence" value="ECO:0007669"/>
    <property type="project" value="UniProtKB-SubCell"/>
</dbReference>
<feature type="domain" description="Major facilitator superfamily (MFS) profile" evidence="7">
    <location>
        <begin position="14"/>
        <end position="384"/>
    </location>
</feature>
<dbReference type="Proteomes" id="UP000565262">
    <property type="component" value="Unassembled WGS sequence"/>
</dbReference>
<keyword evidence="4 6" id="KW-1133">Transmembrane helix</keyword>
<dbReference type="PANTHER" id="PTHR43124:SF10">
    <property type="entry name" value="PURINE EFFLUX PUMP PBUE"/>
    <property type="match status" value="1"/>
</dbReference>
<feature type="transmembrane region" description="Helical" evidence="6">
    <location>
        <begin position="166"/>
        <end position="187"/>
    </location>
</feature>
<feature type="transmembrane region" description="Helical" evidence="6">
    <location>
        <begin position="358"/>
        <end position="377"/>
    </location>
</feature>
<feature type="transmembrane region" description="Helical" evidence="6">
    <location>
        <begin position="107"/>
        <end position="129"/>
    </location>
</feature>
<feature type="transmembrane region" description="Helical" evidence="6">
    <location>
        <begin position="83"/>
        <end position="101"/>
    </location>
</feature>
<proteinExistence type="predicted"/>
<feature type="transmembrane region" description="Helical" evidence="6">
    <location>
        <begin position="141"/>
        <end position="160"/>
    </location>
</feature>
<evidence type="ECO:0000259" key="7">
    <source>
        <dbReference type="PROSITE" id="PS50850"/>
    </source>
</evidence>
<dbReference type="RefSeq" id="WP_182807940.1">
    <property type="nucleotide sequence ID" value="NZ_JACJFM010000005.1"/>
</dbReference>
<evidence type="ECO:0000313" key="9">
    <source>
        <dbReference type="Proteomes" id="UP000565262"/>
    </source>
</evidence>
<dbReference type="InterPro" id="IPR020846">
    <property type="entry name" value="MFS_dom"/>
</dbReference>
<feature type="transmembrane region" description="Helical" evidence="6">
    <location>
        <begin position="274"/>
        <end position="292"/>
    </location>
</feature>
<accession>A0A839INT1</accession>
<feature type="transmembrane region" description="Helical" evidence="6">
    <location>
        <begin position="52"/>
        <end position="76"/>
    </location>
</feature>
<evidence type="ECO:0000313" key="8">
    <source>
        <dbReference type="EMBL" id="MBB1486159.1"/>
    </source>
</evidence>
<keyword evidence="9" id="KW-1185">Reference proteome</keyword>
<evidence type="ECO:0000256" key="2">
    <source>
        <dbReference type="ARBA" id="ARBA00022475"/>
    </source>
</evidence>
<keyword evidence="3 6" id="KW-0812">Transmembrane</keyword>
<dbReference type="InterPro" id="IPR050189">
    <property type="entry name" value="MFS_Efflux_Transporters"/>
</dbReference>
<comment type="subcellular location">
    <subcellularLocation>
        <location evidence="1">Cell membrane</location>
        <topology evidence="1">Multi-pass membrane protein</topology>
    </subcellularLocation>
</comment>
<keyword evidence="5 6" id="KW-0472">Membrane</keyword>